<accession>A0ABN2JYF0</accession>
<proteinExistence type="predicted"/>
<keyword evidence="2" id="KW-0812">Transmembrane</keyword>
<keyword evidence="2" id="KW-0472">Membrane</keyword>
<reference evidence="4 5" key="1">
    <citation type="journal article" date="2019" name="Int. J. Syst. Evol. Microbiol.">
        <title>The Global Catalogue of Microorganisms (GCM) 10K type strain sequencing project: providing services to taxonomists for standard genome sequencing and annotation.</title>
        <authorList>
            <consortium name="The Broad Institute Genomics Platform"/>
            <consortium name="The Broad Institute Genome Sequencing Center for Infectious Disease"/>
            <person name="Wu L."/>
            <person name="Ma J."/>
        </authorList>
    </citation>
    <scope>NUCLEOTIDE SEQUENCE [LARGE SCALE GENOMIC DNA]</scope>
    <source>
        <strain evidence="4 5">JCM 13518</strain>
    </source>
</reference>
<evidence type="ECO:0008006" key="6">
    <source>
        <dbReference type="Google" id="ProtNLM"/>
    </source>
</evidence>
<gene>
    <name evidence="4" type="ORF">GCM10009710_24580</name>
</gene>
<dbReference type="RefSeq" id="WP_344201996.1">
    <property type="nucleotide sequence ID" value="NZ_BAAAME010000004.1"/>
</dbReference>
<evidence type="ECO:0000256" key="2">
    <source>
        <dbReference type="SAM" id="Phobius"/>
    </source>
</evidence>
<feature type="compositionally biased region" description="Gly residues" evidence="1">
    <location>
        <begin position="67"/>
        <end position="82"/>
    </location>
</feature>
<evidence type="ECO:0000313" key="4">
    <source>
        <dbReference type="EMBL" id="GAA1743628.1"/>
    </source>
</evidence>
<keyword evidence="2" id="KW-1133">Transmembrane helix</keyword>
<dbReference type="Proteomes" id="UP001501057">
    <property type="component" value="Unassembled WGS sequence"/>
</dbReference>
<feature type="region of interest" description="Disordered" evidence="1">
    <location>
        <begin position="39"/>
        <end position="110"/>
    </location>
</feature>
<feature type="compositionally biased region" description="Low complexity" evidence="1">
    <location>
        <begin position="83"/>
        <end position="103"/>
    </location>
</feature>
<feature type="transmembrane region" description="Helical" evidence="2">
    <location>
        <begin position="213"/>
        <end position="235"/>
    </location>
</feature>
<protein>
    <recommendedName>
        <fullName evidence="6">CopC domain-containing protein</fullName>
    </recommendedName>
</protein>
<organism evidence="4 5">
    <name type="scientific">Aeromicrobium alkaliterrae</name>
    <dbReference type="NCBI Taxonomy" id="302168"/>
    <lineage>
        <taxon>Bacteria</taxon>
        <taxon>Bacillati</taxon>
        <taxon>Actinomycetota</taxon>
        <taxon>Actinomycetes</taxon>
        <taxon>Propionibacteriales</taxon>
        <taxon>Nocardioidaceae</taxon>
        <taxon>Aeromicrobium</taxon>
    </lineage>
</organism>
<name>A0ABN2JYF0_9ACTN</name>
<evidence type="ECO:0000313" key="5">
    <source>
        <dbReference type="Proteomes" id="UP001501057"/>
    </source>
</evidence>
<keyword evidence="5" id="KW-1185">Reference proteome</keyword>
<feature type="chain" id="PRO_5045158728" description="CopC domain-containing protein" evidence="3">
    <location>
        <begin position="30"/>
        <end position="248"/>
    </location>
</feature>
<comment type="caution">
    <text evidence="4">The sequence shown here is derived from an EMBL/GenBank/DDBJ whole genome shotgun (WGS) entry which is preliminary data.</text>
</comment>
<keyword evidence="3" id="KW-0732">Signal</keyword>
<dbReference type="EMBL" id="BAAAME010000004">
    <property type="protein sequence ID" value="GAA1743628.1"/>
    <property type="molecule type" value="Genomic_DNA"/>
</dbReference>
<evidence type="ECO:0000256" key="3">
    <source>
        <dbReference type="SAM" id="SignalP"/>
    </source>
</evidence>
<evidence type="ECO:0000256" key="1">
    <source>
        <dbReference type="SAM" id="MobiDB-lite"/>
    </source>
</evidence>
<feature type="compositionally biased region" description="Pro residues" evidence="1">
    <location>
        <begin position="41"/>
        <end position="57"/>
    </location>
</feature>
<sequence length="248" mass="24626">MSARRSRGLLAVVLVVAVAVGFAVSPALAQNGDTDVAVTIPPAPTPAPTTPPLPAAPVVPTTPGSSDTGGGFSGGSGSGSGSGSAAAPDAPAAPEGAASGEPAIGSKPGRGDKLILDRDFVMPGETVVARATGLTAGEMAQMVLFSEPVLLSNEAVDAEGSYRAEIVIPEDTEPGRHTLQLTGWSSSKIFVGVLVVGDPASDDDEAGGGFPLWIWWIVAALLILGLAGLGIRAALSVRRNAVPTGAHP</sequence>
<feature type="signal peptide" evidence="3">
    <location>
        <begin position="1"/>
        <end position="29"/>
    </location>
</feature>